<sequence length="190" mass="20617">MSTALPTDLLGELESAGYFPQTAAACVQRALRAAPVRAHLVRPETTFDGPEVRRHLTVLVITDRHLVVTHLDDDPADELNPSQVVSTTERVRLDRVHTTGMSQVFDSDGTRVRGSEAEVTLAVTWGGSRRLDVERAWCDDPECQAEHGWSGTLSPADLALRVSALADGQDAVDAAVRFHDRLLDAIDAVG</sequence>
<evidence type="ECO:0000313" key="2">
    <source>
        <dbReference type="Proteomes" id="UP000612352"/>
    </source>
</evidence>
<dbReference type="Proteomes" id="UP000612352">
    <property type="component" value="Unassembled WGS sequence"/>
</dbReference>
<accession>A0ABS1B5G8</accession>
<proteinExistence type="predicted"/>
<keyword evidence="2" id="KW-1185">Reference proteome</keyword>
<reference evidence="1 2" key="1">
    <citation type="submission" date="2020-12" db="EMBL/GenBank/DDBJ databases">
        <title>Brachybacterium sp. MASK1Z-5, whole genome shotgun sequence.</title>
        <authorList>
            <person name="Tuo L."/>
        </authorList>
    </citation>
    <scope>NUCLEOTIDE SEQUENCE [LARGE SCALE GENOMIC DNA]</scope>
    <source>
        <strain evidence="1 2">MASK1Z-5</strain>
    </source>
</reference>
<evidence type="ECO:0000313" key="1">
    <source>
        <dbReference type="EMBL" id="MBK0329883.1"/>
    </source>
</evidence>
<gene>
    <name evidence="1" type="ORF">I8D64_00485</name>
</gene>
<comment type="caution">
    <text evidence="1">The sequence shown here is derived from an EMBL/GenBank/DDBJ whole genome shotgun (WGS) entry which is preliminary data.</text>
</comment>
<dbReference type="InterPro" id="IPR046040">
    <property type="entry name" value="DUF5998"/>
</dbReference>
<dbReference type="Pfam" id="PF19461">
    <property type="entry name" value="DUF5998"/>
    <property type="match status" value="1"/>
</dbReference>
<dbReference type="EMBL" id="JAEDAJ010000001">
    <property type="protein sequence ID" value="MBK0329883.1"/>
    <property type="molecule type" value="Genomic_DNA"/>
</dbReference>
<evidence type="ECO:0008006" key="3">
    <source>
        <dbReference type="Google" id="ProtNLM"/>
    </source>
</evidence>
<dbReference type="RefSeq" id="WP_200500571.1">
    <property type="nucleotide sequence ID" value="NZ_JAEDAJ010000001.1"/>
</dbReference>
<protein>
    <recommendedName>
        <fullName evidence="3">Phosphodiesterase</fullName>
    </recommendedName>
</protein>
<name>A0ABS1B5G8_9MICO</name>
<organism evidence="1 2">
    <name type="scientific">Brachybacterium halotolerans</name>
    <dbReference type="NCBI Taxonomy" id="2795215"/>
    <lineage>
        <taxon>Bacteria</taxon>
        <taxon>Bacillati</taxon>
        <taxon>Actinomycetota</taxon>
        <taxon>Actinomycetes</taxon>
        <taxon>Micrococcales</taxon>
        <taxon>Dermabacteraceae</taxon>
        <taxon>Brachybacterium</taxon>
    </lineage>
</organism>